<feature type="compositionally biased region" description="Polar residues" evidence="1">
    <location>
        <begin position="98"/>
        <end position="125"/>
    </location>
</feature>
<gene>
    <name evidence="2" type="ORF">Tci_867860</name>
</gene>
<reference evidence="2" key="1">
    <citation type="journal article" date="2019" name="Sci. Rep.">
        <title>Draft genome of Tanacetum cinerariifolium, the natural source of mosquito coil.</title>
        <authorList>
            <person name="Yamashiro T."/>
            <person name="Shiraishi A."/>
            <person name="Satake H."/>
            <person name="Nakayama K."/>
        </authorList>
    </citation>
    <scope>NUCLEOTIDE SEQUENCE</scope>
</reference>
<name>A0A699SEW6_TANCI</name>
<dbReference type="EMBL" id="BKCJ011157071">
    <property type="protein sequence ID" value="GFC95890.1"/>
    <property type="molecule type" value="Genomic_DNA"/>
</dbReference>
<feature type="non-terminal residue" evidence="2">
    <location>
        <position position="1"/>
    </location>
</feature>
<comment type="caution">
    <text evidence="2">The sequence shown here is derived from an EMBL/GenBank/DDBJ whole genome shotgun (WGS) entry which is preliminary data.</text>
</comment>
<evidence type="ECO:0000313" key="2">
    <source>
        <dbReference type="EMBL" id="GFC95890.1"/>
    </source>
</evidence>
<organism evidence="2">
    <name type="scientific">Tanacetum cinerariifolium</name>
    <name type="common">Dalmatian daisy</name>
    <name type="synonym">Chrysanthemum cinerariifolium</name>
    <dbReference type="NCBI Taxonomy" id="118510"/>
    <lineage>
        <taxon>Eukaryota</taxon>
        <taxon>Viridiplantae</taxon>
        <taxon>Streptophyta</taxon>
        <taxon>Embryophyta</taxon>
        <taxon>Tracheophyta</taxon>
        <taxon>Spermatophyta</taxon>
        <taxon>Magnoliopsida</taxon>
        <taxon>eudicotyledons</taxon>
        <taxon>Gunneridae</taxon>
        <taxon>Pentapetalae</taxon>
        <taxon>asterids</taxon>
        <taxon>campanulids</taxon>
        <taxon>Asterales</taxon>
        <taxon>Asteraceae</taxon>
        <taxon>Asteroideae</taxon>
        <taxon>Anthemideae</taxon>
        <taxon>Anthemidinae</taxon>
        <taxon>Tanacetum</taxon>
    </lineage>
</organism>
<feature type="region of interest" description="Disordered" evidence="1">
    <location>
        <begin position="91"/>
        <end position="125"/>
    </location>
</feature>
<proteinExistence type="predicted"/>
<protein>
    <submittedName>
        <fullName evidence="2">Uncharacterized protein</fullName>
    </submittedName>
</protein>
<accession>A0A699SEW6</accession>
<dbReference type="AlphaFoldDB" id="A0A699SEW6"/>
<evidence type="ECO:0000256" key="1">
    <source>
        <dbReference type="SAM" id="MobiDB-lite"/>
    </source>
</evidence>
<sequence length="125" mass="13354">REVKSLYERFIKAGKMHEVSPPITGTFMPTSYQSDLAETQETFGSKSNTSSITPETNEFVSCNNSDNKSHLIKDCNVYDTVDNFPSVVSKAASVPAGSRNSSASTSAGRSITAASRNRSASIHAG</sequence>